<dbReference type="EMBL" id="MOBZ01000019">
    <property type="protein sequence ID" value="ROO04206.1"/>
    <property type="molecule type" value="Genomic_DNA"/>
</dbReference>
<organism evidence="1 2">
    <name type="scientific">Pseudomonas fluorescens</name>
    <dbReference type="NCBI Taxonomy" id="294"/>
    <lineage>
        <taxon>Bacteria</taxon>
        <taxon>Pseudomonadati</taxon>
        <taxon>Pseudomonadota</taxon>
        <taxon>Gammaproteobacteria</taxon>
        <taxon>Pseudomonadales</taxon>
        <taxon>Pseudomonadaceae</taxon>
        <taxon>Pseudomonas</taxon>
    </lineage>
</organism>
<evidence type="ECO:0000313" key="1">
    <source>
        <dbReference type="EMBL" id="ROO04206.1"/>
    </source>
</evidence>
<gene>
    <name evidence="1" type="ORF">BK673_23860</name>
</gene>
<comment type="caution">
    <text evidence="1">The sequence shown here is derived from an EMBL/GenBank/DDBJ whole genome shotgun (WGS) entry which is preliminary data.</text>
</comment>
<accession>A0A423P0F4</accession>
<proteinExistence type="predicted"/>
<sequence>MKFQGILPKTLKGMAVRAEPPAAAPEETDIHSVSQSMVACQGAIASRLTPTEKQIAGNKKPADNHSSAGFLFQQQERSEIFQPPHFISRRLIGMAQLERRHNSNDQLIRHHKLNLPLLNPLNLPRLTNERLTPVQRSKLTRPKHLPSTVVIVTDPPTTRSEHSPFDHLDMTVRNKKSELVHRP</sequence>
<dbReference type="AlphaFoldDB" id="A0A423P0F4"/>
<dbReference type="Proteomes" id="UP000283619">
    <property type="component" value="Unassembled WGS sequence"/>
</dbReference>
<reference evidence="1 2" key="1">
    <citation type="submission" date="2016-10" db="EMBL/GenBank/DDBJ databases">
        <title>Comparative genome analysis of multiple Pseudomonas spp. focuses on biocontrol and plant growth promoting traits.</title>
        <authorList>
            <person name="Tao X.-Y."/>
            <person name="Taylor C.G."/>
        </authorList>
    </citation>
    <scope>NUCLEOTIDE SEQUENCE [LARGE SCALE GENOMIC DNA]</scope>
    <source>
        <strain evidence="1 2">36G2</strain>
    </source>
</reference>
<evidence type="ECO:0000313" key="2">
    <source>
        <dbReference type="Proteomes" id="UP000283619"/>
    </source>
</evidence>
<protein>
    <submittedName>
        <fullName evidence="1">Uncharacterized protein</fullName>
    </submittedName>
</protein>
<name>A0A423P0F4_PSEFL</name>